<comment type="subcellular location">
    <subcellularLocation>
        <location evidence="2 19">Cell membrane</location>
        <topology evidence="2 19">Multi-pass membrane protein</topology>
    </subcellularLocation>
</comment>
<name>A0ABU8MU02_9PSEU</name>
<feature type="transmembrane region" description="Helical" evidence="19">
    <location>
        <begin position="112"/>
        <end position="143"/>
    </location>
</feature>
<dbReference type="HAMAP" id="MF_00719">
    <property type="entry name" value="CobS"/>
    <property type="match status" value="1"/>
</dbReference>
<evidence type="ECO:0000256" key="19">
    <source>
        <dbReference type="HAMAP-Rule" id="MF_00719"/>
    </source>
</evidence>
<evidence type="ECO:0000256" key="17">
    <source>
        <dbReference type="ARBA" id="ARBA00048623"/>
    </source>
</evidence>
<proteinExistence type="inferred from homology"/>
<evidence type="ECO:0000313" key="21">
    <source>
        <dbReference type="Proteomes" id="UP001385809"/>
    </source>
</evidence>
<keyword evidence="9 19" id="KW-0808">Transferase</keyword>
<dbReference type="GO" id="GO:0051073">
    <property type="term" value="F:adenosylcobinamide-GDP ribazoletransferase activity"/>
    <property type="evidence" value="ECO:0007669"/>
    <property type="project" value="UniProtKB-EC"/>
</dbReference>
<dbReference type="NCBIfam" id="TIGR00317">
    <property type="entry name" value="cobS"/>
    <property type="match status" value="1"/>
</dbReference>
<reference evidence="20 21" key="1">
    <citation type="submission" date="2024-03" db="EMBL/GenBank/DDBJ databases">
        <title>Actinomycetospora sp. OC33-EN08, a novel actinomycete isolated from wild orchid (Aerides multiflora).</title>
        <authorList>
            <person name="Suriyachadkun C."/>
        </authorList>
    </citation>
    <scope>NUCLEOTIDE SEQUENCE [LARGE SCALE GENOMIC DNA]</scope>
    <source>
        <strain evidence="20 21">OC33-EN08</strain>
    </source>
</reference>
<evidence type="ECO:0000256" key="4">
    <source>
        <dbReference type="ARBA" id="ARBA00010561"/>
    </source>
</evidence>
<dbReference type="EMBL" id="JBBEGN010000016">
    <property type="protein sequence ID" value="MEJ2870799.1"/>
    <property type="molecule type" value="Genomic_DNA"/>
</dbReference>
<feature type="transmembrane region" description="Helical" evidence="19">
    <location>
        <begin position="164"/>
        <end position="191"/>
    </location>
</feature>
<comment type="cofactor">
    <cofactor evidence="1 19">
        <name>Mg(2+)</name>
        <dbReference type="ChEBI" id="CHEBI:18420"/>
    </cofactor>
</comment>
<evidence type="ECO:0000256" key="7">
    <source>
        <dbReference type="ARBA" id="ARBA00022475"/>
    </source>
</evidence>
<comment type="catalytic activity">
    <reaction evidence="18 19">
        <text>alpha-ribazole 5'-phosphate + adenosylcob(III)inamide-GDP = adenosylcob(III)alamin 5'-phosphate + GMP + H(+)</text>
        <dbReference type="Rhea" id="RHEA:23560"/>
        <dbReference type="ChEBI" id="CHEBI:15378"/>
        <dbReference type="ChEBI" id="CHEBI:57918"/>
        <dbReference type="ChEBI" id="CHEBI:58115"/>
        <dbReference type="ChEBI" id="CHEBI:60487"/>
        <dbReference type="ChEBI" id="CHEBI:60493"/>
        <dbReference type="EC" id="2.7.8.26"/>
    </reaction>
</comment>
<sequence>MTGAAAAVRLALSLFSVAPVRARAFDRGTAGRALALAPVVGLVIGGAVGGVVAGLGVLGAPDLLAGIVGVAVGALLTRGLHLDGLADLADGLGSYGDAARTLAVMKDPTTGAFGVVTLVVVLVAQAAALPAVGPVGTAVAWAAGRASFGWCARKRVPAASEGGLGALVAGTQHPLVPLAWLVVLGAAAVLAVPGRPWQGPLALVVAAVGVVLLARHAVRRLGGVNGDVFGAVSEVAVTMALAELALG</sequence>
<dbReference type="Pfam" id="PF02654">
    <property type="entry name" value="CobS"/>
    <property type="match status" value="1"/>
</dbReference>
<evidence type="ECO:0000256" key="1">
    <source>
        <dbReference type="ARBA" id="ARBA00001946"/>
    </source>
</evidence>
<evidence type="ECO:0000256" key="3">
    <source>
        <dbReference type="ARBA" id="ARBA00004663"/>
    </source>
</evidence>
<keyword evidence="21" id="KW-1185">Reference proteome</keyword>
<comment type="pathway">
    <text evidence="3 19">Cofactor biosynthesis; adenosylcobalamin biosynthesis; adenosylcobalamin from cob(II)yrinate a,c-diamide: step 7/7.</text>
</comment>
<feature type="transmembrane region" description="Helical" evidence="19">
    <location>
        <begin position="34"/>
        <end position="56"/>
    </location>
</feature>
<keyword evidence="7 19" id="KW-1003">Cell membrane</keyword>
<keyword evidence="11 19" id="KW-0460">Magnesium</keyword>
<evidence type="ECO:0000256" key="14">
    <source>
        <dbReference type="ARBA" id="ARBA00025228"/>
    </source>
</evidence>
<evidence type="ECO:0000256" key="6">
    <source>
        <dbReference type="ARBA" id="ARBA00015850"/>
    </source>
</evidence>
<dbReference type="InterPro" id="IPR003805">
    <property type="entry name" value="CobS"/>
</dbReference>
<comment type="catalytic activity">
    <reaction evidence="17 19">
        <text>alpha-ribazole + adenosylcob(III)inamide-GDP = adenosylcob(III)alamin + GMP + H(+)</text>
        <dbReference type="Rhea" id="RHEA:16049"/>
        <dbReference type="ChEBI" id="CHEBI:10329"/>
        <dbReference type="ChEBI" id="CHEBI:15378"/>
        <dbReference type="ChEBI" id="CHEBI:18408"/>
        <dbReference type="ChEBI" id="CHEBI:58115"/>
        <dbReference type="ChEBI" id="CHEBI:60487"/>
        <dbReference type="EC" id="2.7.8.26"/>
    </reaction>
</comment>
<evidence type="ECO:0000256" key="10">
    <source>
        <dbReference type="ARBA" id="ARBA00022692"/>
    </source>
</evidence>
<evidence type="ECO:0000256" key="8">
    <source>
        <dbReference type="ARBA" id="ARBA00022573"/>
    </source>
</evidence>
<keyword evidence="12 19" id="KW-1133">Transmembrane helix</keyword>
<dbReference type="Proteomes" id="UP001385809">
    <property type="component" value="Unassembled WGS sequence"/>
</dbReference>
<dbReference type="RefSeq" id="WP_337697371.1">
    <property type="nucleotide sequence ID" value="NZ_JBBEGN010000016.1"/>
</dbReference>
<comment type="function">
    <text evidence="14 19">Joins adenosylcobinamide-GDP and alpha-ribazole to generate adenosylcobalamin (Ado-cobalamin). Also synthesizes adenosylcobalamin 5'-phosphate from adenosylcobinamide-GDP and alpha-ribazole 5'-phosphate.</text>
</comment>
<feature type="transmembrane region" description="Helical" evidence="19">
    <location>
        <begin position="197"/>
        <end position="214"/>
    </location>
</feature>
<evidence type="ECO:0000313" key="20">
    <source>
        <dbReference type="EMBL" id="MEJ2870799.1"/>
    </source>
</evidence>
<evidence type="ECO:0000256" key="15">
    <source>
        <dbReference type="ARBA" id="ARBA00032605"/>
    </source>
</evidence>
<organism evidence="20 21">
    <name type="scientific">Actinomycetospora aurantiaca</name>
    <dbReference type="NCBI Taxonomy" id="3129233"/>
    <lineage>
        <taxon>Bacteria</taxon>
        <taxon>Bacillati</taxon>
        <taxon>Actinomycetota</taxon>
        <taxon>Actinomycetes</taxon>
        <taxon>Pseudonocardiales</taxon>
        <taxon>Pseudonocardiaceae</taxon>
        <taxon>Actinomycetospora</taxon>
    </lineage>
</organism>
<evidence type="ECO:0000256" key="12">
    <source>
        <dbReference type="ARBA" id="ARBA00022989"/>
    </source>
</evidence>
<evidence type="ECO:0000256" key="11">
    <source>
        <dbReference type="ARBA" id="ARBA00022842"/>
    </source>
</evidence>
<evidence type="ECO:0000256" key="13">
    <source>
        <dbReference type="ARBA" id="ARBA00023136"/>
    </source>
</evidence>
<accession>A0ABU8MU02</accession>
<dbReference type="EC" id="2.7.8.26" evidence="5 19"/>
<keyword evidence="8 19" id="KW-0169">Cobalamin biosynthesis</keyword>
<evidence type="ECO:0000256" key="16">
    <source>
        <dbReference type="ARBA" id="ARBA00032853"/>
    </source>
</evidence>
<dbReference type="PANTHER" id="PTHR34148">
    <property type="entry name" value="ADENOSYLCOBINAMIDE-GDP RIBAZOLETRANSFERASE"/>
    <property type="match status" value="1"/>
</dbReference>
<keyword evidence="10 19" id="KW-0812">Transmembrane</keyword>
<keyword evidence="13 19" id="KW-0472">Membrane</keyword>
<comment type="caution">
    <text evidence="20">The sequence shown here is derived from an EMBL/GenBank/DDBJ whole genome shotgun (WGS) entry which is preliminary data.</text>
</comment>
<feature type="transmembrane region" description="Helical" evidence="19">
    <location>
        <begin position="63"/>
        <end position="81"/>
    </location>
</feature>
<evidence type="ECO:0000256" key="18">
    <source>
        <dbReference type="ARBA" id="ARBA00049504"/>
    </source>
</evidence>
<dbReference type="PANTHER" id="PTHR34148:SF1">
    <property type="entry name" value="ADENOSYLCOBINAMIDE-GDP RIBAZOLETRANSFERASE"/>
    <property type="match status" value="1"/>
</dbReference>
<evidence type="ECO:0000256" key="9">
    <source>
        <dbReference type="ARBA" id="ARBA00022679"/>
    </source>
</evidence>
<protein>
    <recommendedName>
        <fullName evidence="6 19">Adenosylcobinamide-GDP ribazoletransferase</fullName>
        <ecNumber evidence="5 19">2.7.8.26</ecNumber>
    </recommendedName>
    <alternativeName>
        <fullName evidence="16 19">Cobalamin synthase</fullName>
    </alternativeName>
    <alternativeName>
        <fullName evidence="15 19">Cobalamin-5'-phosphate synthase</fullName>
    </alternativeName>
</protein>
<evidence type="ECO:0000256" key="2">
    <source>
        <dbReference type="ARBA" id="ARBA00004651"/>
    </source>
</evidence>
<gene>
    <name evidence="19 20" type="primary">cobS</name>
    <name evidence="20" type="ORF">WCD74_23760</name>
</gene>
<evidence type="ECO:0000256" key="5">
    <source>
        <dbReference type="ARBA" id="ARBA00013200"/>
    </source>
</evidence>
<comment type="similarity">
    <text evidence="4 19">Belongs to the CobS family.</text>
</comment>